<accession>A0A495VFX0</accession>
<name>A0A495VFX0_9GAMM</name>
<sequence length="84" mass="9346">MGADIDRLEAKAREAHADIKLPYSKSLKQMRSTRHEAMARYGELQEATAGVWDSMAKGTAQAWNTRVSAFAEARATFKNGKKKC</sequence>
<dbReference type="EMBL" id="RBXL01000001">
    <property type="protein sequence ID" value="RKT47337.1"/>
    <property type="molecule type" value="Genomic_DNA"/>
</dbReference>
<dbReference type="RefSeq" id="WP_120799322.1">
    <property type="nucleotide sequence ID" value="NZ_RBXL01000001.1"/>
</dbReference>
<proteinExistence type="predicted"/>
<protein>
    <submittedName>
        <fullName evidence="1">Uncharacterized protein</fullName>
    </submittedName>
</protein>
<dbReference type="AlphaFoldDB" id="A0A495VFX0"/>
<keyword evidence="2" id="KW-1185">Reference proteome</keyword>
<organism evidence="1 2">
    <name type="scientific">Thiocapsa rosea</name>
    <dbReference type="NCBI Taxonomy" id="69360"/>
    <lineage>
        <taxon>Bacteria</taxon>
        <taxon>Pseudomonadati</taxon>
        <taxon>Pseudomonadota</taxon>
        <taxon>Gammaproteobacteria</taxon>
        <taxon>Chromatiales</taxon>
        <taxon>Chromatiaceae</taxon>
        <taxon>Thiocapsa</taxon>
    </lineage>
</organism>
<comment type="caution">
    <text evidence="1">The sequence shown here is derived from an EMBL/GenBank/DDBJ whole genome shotgun (WGS) entry which is preliminary data.</text>
</comment>
<gene>
    <name evidence="1" type="ORF">BDD21_4904</name>
</gene>
<dbReference type="Proteomes" id="UP000274556">
    <property type="component" value="Unassembled WGS sequence"/>
</dbReference>
<reference evidence="1 2" key="1">
    <citation type="submission" date="2018-10" db="EMBL/GenBank/DDBJ databases">
        <title>Genomic Encyclopedia of Archaeal and Bacterial Type Strains, Phase II (KMG-II): from individual species to whole genera.</title>
        <authorList>
            <person name="Goeker M."/>
        </authorList>
    </citation>
    <scope>NUCLEOTIDE SEQUENCE [LARGE SCALE GENOMIC DNA]</scope>
    <source>
        <strain evidence="1 2">DSM 235</strain>
    </source>
</reference>
<evidence type="ECO:0000313" key="2">
    <source>
        <dbReference type="Proteomes" id="UP000274556"/>
    </source>
</evidence>
<evidence type="ECO:0000313" key="1">
    <source>
        <dbReference type="EMBL" id="RKT47337.1"/>
    </source>
</evidence>